<evidence type="ECO:0008006" key="4">
    <source>
        <dbReference type="Google" id="ProtNLM"/>
    </source>
</evidence>
<keyword evidence="1" id="KW-0472">Membrane</keyword>
<gene>
    <name evidence="2" type="ORF">CHIRRI_LOCUS14116</name>
</gene>
<reference evidence="2" key="1">
    <citation type="submission" date="2022-01" db="EMBL/GenBank/DDBJ databases">
        <authorList>
            <person name="King R."/>
        </authorList>
    </citation>
    <scope>NUCLEOTIDE SEQUENCE</scope>
</reference>
<dbReference type="Gene3D" id="1.20.1250.20">
    <property type="entry name" value="MFS general substrate transporter like domains"/>
    <property type="match status" value="2"/>
</dbReference>
<dbReference type="OrthoDB" id="7755329at2759"/>
<feature type="transmembrane region" description="Helical" evidence="1">
    <location>
        <begin position="182"/>
        <end position="200"/>
    </location>
</feature>
<dbReference type="Proteomes" id="UP001153620">
    <property type="component" value="Chromosome 4"/>
</dbReference>
<evidence type="ECO:0000313" key="3">
    <source>
        <dbReference type="Proteomes" id="UP001153620"/>
    </source>
</evidence>
<evidence type="ECO:0000256" key="1">
    <source>
        <dbReference type="SAM" id="Phobius"/>
    </source>
</evidence>
<dbReference type="InterPro" id="IPR011701">
    <property type="entry name" value="MFS"/>
</dbReference>
<feature type="transmembrane region" description="Helical" evidence="1">
    <location>
        <begin position="65"/>
        <end position="85"/>
    </location>
</feature>
<dbReference type="InterPro" id="IPR050327">
    <property type="entry name" value="Proton-linked_MCT"/>
</dbReference>
<feature type="transmembrane region" description="Helical" evidence="1">
    <location>
        <begin position="92"/>
        <end position="110"/>
    </location>
</feature>
<keyword evidence="1" id="KW-1133">Transmembrane helix</keyword>
<feature type="transmembrane region" description="Helical" evidence="1">
    <location>
        <begin position="116"/>
        <end position="138"/>
    </location>
</feature>
<sequence>MYPSSYSLSTKRPPPKYSDFTGYGWIIVTCSFILYLIVDGIAYNLGLINSAWLAEFKQSETATSWIGSIFYSVPLLSAPITAQLVEKFGCKTITIICSIISTFGFVMSSFCGSIEQLYLTVGLIAGFGASAAYVVGILSAERWFEKNRTLAIGIVSSGTGFGTFLIAPITQRLLDAYGWRNVMYFLASLNVLMGFVGCFIREPLWVIEEMEKKGIREPKKSESHGIFEEHETSFGTFRRLSIEAIDDIKDVVRGHFSEHYSHLEEVVEEKVVNFDNFEEIVRESEDVNNIDAVATSKGEVRLITGPESEIMSLNLLQNEVEPSKSQYNLVTTTNTTSEIPKNQQSEVMLQHTTTVLQSNITNLQHTPFRHNIEQQIIVHDSQEHSNLENSINIMKTETNTSSSANVDSHTSHQEIENERMTVQLPQTEDEDYQEENSGEHCDDCHCMSKNDLRSKFGSGGLQSVSKVDQVFTISGQDLKNNPENLKICQHNGNNLKNRHSTIEINNNFQNHSFENKFSKSDPNLGAGIKVAKSYHFSNSNNHQLPSYTQVCYNFQNQDTNNLQPSPQPPKKPQISTTILEFIKNKFKVVKKLFSHFSNRDFTLLAISTFAIYSLYNIPIYFIIELLKNYGYTEPQCANYISLIGISILIGMITLGYIGDVSGNHVKNVNALCVLVCGISEILLPSCADNSITFGICCFFFGFSFASAYVLIPKIAEMIVGVEAFASAIGLNFFVQGLALLVGIPFASTIYEAIGRNLGIIE</sequence>
<feature type="transmembrane region" description="Helical" evidence="1">
    <location>
        <begin position="20"/>
        <end position="45"/>
    </location>
</feature>
<accession>A0A9P0JBR5</accession>
<evidence type="ECO:0000313" key="2">
    <source>
        <dbReference type="EMBL" id="CAH1734826.1"/>
    </source>
</evidence>
<feature type="transmembrane region" description="Helical" evidence="1">
    <location>
        <begin position="638"/>
        <end position="656"/>
    </location>
</feature>
<dbReference type="AlphaFoldDB" id="A0A9P0JBR5"/>
<proteinExistence type="predicted"/>
<organism evidence="2 3">
    <name type="scientific">Chironomus riparius</name>
    <dbReference type="NCBI Taxonomy" id="315576"/>
    <lineage>
        <taxon>Eukaryota</taxon>
        <taxon>Metazoa</taxon>
        <taxon>Ecdysozoa</taxon>
        <taxon>Arthropoda</taxon>
        <taxon>Hexapoda</taxon>
        <taxon>Insecta</taxon>
        <taxon>Pterygota</taxon>
        <taxon>Neoptera</taxon>
        <taxon>Endopterygota</taxon>
        <taxon>Diptera</taxon>
        <taxon>Nematocera</taxon>
        <taxon>Chironomoidea</taxon>
        <taxon>Chironomidae</taxon>
        <taxon>Chironominae</taxon>
        <taxon>Chironomus</taxon>
    </lineage>
</organism>
<dbReference type="InterPro" id="IPR036259">
    <property type="entry name" value="MFS_trans_sf"/>
</dbReference>
<dbReference type="SUPFAM" id="SSF103473">
    <property type="entry name" value="MFS general substrate transporter"/>
    <property type="match status" value="2"/>
</dbReference>
<dbReference type="Pfam" id="PF07690">
    <property type="entry name" value="MFS_1"/>
    <property type="match status" value="2"/>
</dbReference>
<name>A0A9P0JBR5_9DIPT</name>
<feature type="transmembrane region" description="Helical" evidence="1">
    <location>
        <begin position="723"/>
        <end position="746"/>
    </location>
</feature>
<protein>
    <recommendedName>
        <fullName evidence="4">Monocarboxylate transporter</fullName>
    </recommendedName>
</protein>
<dbReference type="PANTHER" id="PTHR11360">
    <property type="entry name" value="MONOCARBOXYLATE TRANSPORTER"/>
    <property type="match status" value="1"/>
</dbReference>
<feature type="transmembrane region" description="Helical" evidence="1">
    <location>
        <begin position="691"/>
        <end position="711"/>
    </location>
</feature>
<feature type="transmembrane region" description="Helical" evidence="1">
    <location>
        <begin position="150"/>
        <end position="170"/>
    </location>
</feature>
<dbReference type="GO" id="GO:0008028">
    <property type="term" value="F:monocarboxylic acid transmembrane transporter activity"/>
    <property type="evidence" value="ECO:0007669"/>
    <property type="project" value="TreeGrafter"/>
</dbReference>
<keyword evidence="3" id="KW-1185">Reference proteome</keyword>
<feature type="transmembrane region" description="Helical" evidence="1">
    <location>
        <begin position="601"/>
        <end position="623"/>
    </location>
</feature>
<dbReference type="EMBL" id="OU895880">
    <property type="protein sequence ID" value="CAH1734826.1"/>
    <property type="molecule type" value="Genomic_DNA"/>
</dbReference>
<keyword evidence="1" id="KW-0812">Transmembrane</keyword>
<dbReference type="PANTHER" id="PTHR11360:SF111">
    <property type="entry name" value="CHASKI, ISOFORM A"/>
    <property type="match status" value="1"/>
</dbReference>
<reference evidence="2" key="2">
    <citation type="submission" date="2022-10" db="EMBL/GenBank/DDBJ databases">
        <authorList>
            <consortium name="ENA_rothamsted_submissions"/>
            <consortium name="culmorum"/>
            <person name="King R."/>
        </authorList>
    </citation>
    <scope>NUCLEOTIDE SEQUENCE</scope>
</reference>